<organism evidence="8 9">
    <name type="scientific">Natronorubrum thiooxidans</name>
    <dbReference type="NCBI Taxonomy" id="308853"/>
    <lineage>
        <taxon>Archaea</taxon>
        <taxon>Methanobacteriati</taxon>
        <taxon>Methanobacteriota</taxon>
        <taxon>Stenosarchaea group</taxon>
        <taxon>Halobacteria</taxon>
        <taxon>Halobacteriales</taxon>
        <taxon>Natrialbaceae</taxon>
        <taxon>Natronorubrum</taxon>
    </lineage>
</organism>
<dbReference type="Pfam" id="PF01850">
    <property type="entry name" value="PIN"/>
    <property type="match status" value="1"/>
</dbReference>
<dbReference type="OrthoDB" id="147588at2157"/>
<dbReference type="PANTHER" id="PTHR33653:SF1">
    <property type="entry name" value="RIBONUCLEASE VAPC2"/>
    <property type="match status" value="1"/>
</dbReference>
<dbReference type="Proteomes" id="UP000185936">
    <property type="component" value="Unassembled WGS sequence"/>
</dbReference>
<gene>
    <name evidence="8" type="ORF">SAMN05421752_12213</name>
</gene>
<dbReference type="Gene3D" id="3.40.50.1010">
    <property type="entry name" value="5'-nuclease"/>
    <property type="match status" value="1"/>
</dbReference>
<evidence type="ECO:0000256" key="5">
    <source>
        <dbReference type="ARBA" id="ARBA00022842"/>
    </source>
</evidence>
<reference evidence="9" key="1">
    <citation type="submission" date="2017-01" db="EMBL/GenBank/DDBJ databases">
        <authorList>
            <person name="Varghese N."/>
            <person name="Submissions S."/>
        </authorList>
    </citation>
    <scope>NUCLEOTIDE SEQUENCE [LARGE SCALE GENOMIC DNA]</scope>
    <source>
        <strain evidence="9">type strain: HArc-</strain>
    </source>
</reference>
<evidence type="ECO:0000259" key="7">
    <source>
        <dbReference type="Pfam" id="PF01850"/>
    </source>
</evidence>
<evidence type="ECO:0000256" key="2">
    <source>
        <dbReference type="ARBA" id="ARBA00022722"/>
    </source>
</evidence>
<accession>A0A1N7H2X7</accession>
<dbReference type="RefSeq" id="WP_076610751.1">
    <property type="nucleotide sequence ID" value="NZ_FTNR01000022.1"/>
</dbReference>
<dbReference type="GO" id="GO:0046872">
    <property type="term" value="F:metal ion binding"/>
    <property type="evidence" value="ECO:0007669"/>
    <property type="project" value="UniProtKB-KW"/>
</dbReference>
<keyword evidence="4" id="KW-0378">Hydrolase</keyword>
<protein>
    <recommendedName>
        <fullName evidence="7">PIN domain-containing protein</fullName>
    </recommendedName>
</protein>
<comment type="cofactor">
    <cofactor evidence="1">
        <name>Mg(2+)</name>
        <dbReference type="ChEBI" id="CHEBI:18420"/>
    </cofactor>
</comment>
<evidence type="ECO:0000313" key="9">
    <source>
        <dbReference type="Proteomes" id="UP000185936"/>
    </source>
</evidence>
<evidence type="ECO:0000256" key="6">
    <source>
        <dbReference type="ARBA" id="ARBA00038093"/>
    </source>
</evidence>
<dbReference type="CDD" id="cd18739">
    <property type="entry name" value="PIN_VapC4-5_FitB-like"/>
    <property type="match status" value="1"/>
</dbReference>
<dbReference type="InterPro" id="IPR002716">
    <property type="entry name" value="PIN_dom"/>
</dbReference>
<evidence type="ECO:0000256" key="4">
    <source>
        <dbReference type="ARBA" id="ARBA00022801"/>
    </source>
</evidence>
<comment type="similarity">
    <text evidence="6">Belongs to the PINc/VapC protein family.</text>
</comment>
<evidence type="ECO:0000313" key="8">
    <source>
        <dbReference type="EMBL" id="SIS19192.1"/>
    </source>
</evidence>
<dbReference type="GO" id="GO:0016787">
    <property type="term" value="F:hydrolase activity"/>
    <property type="evidence" value="ECO:0007669"/>
    <property type="project" value="UniProtKB-KW"/>
</dbReference>
<evidence type="ECO:0000256" key="3">
    <source>
        <dbReference type="ARBA" id="ARBA00022723"/>
    </source>
</evidence>
<dbReference type="SUPFAM" id="SSF88723">
    <property type="entry name" value="PIN domain-like"/>
    <property type="match status" value="1"/>
</dbReference>
<proteinExistence type="inferred from homology"/>
<evidence type="ECO:0000256" key="1">
    <source>
        <dbReference type="ARBA" id="ARBA00001946"/>
    </source>
</evidence>
<dbReference type="EMBL" id="FTNR01000022">
    <property type="protein sequence ID" value="SIS19192.1"/>
    <property type="molecule type" value="Genomic_DNA"/>
</dbReference>
<keyword evidence="2" id="KW-0540">Nuclease</keyword>
<dbReference type="InterPro" id="IPR029060">
    <property type="entry name" value="PIN-like_dom_sf"/>
</dbReference>
<dbReference type="InterPro" id="IPR050556">
    <property type="entry name" value="Type_II_TA_system_RNase"/>
</dbReference>
<name>A0A1N7H2X7_9EURY</name>
<sequence>MTFLDSSVIIDMLEGVDETVAFVESQDEPYFTSAVCVYEVLAGTLGSGETDVRAERQHFGGVHSLEFNEDIALEAARLQDELLTDGERMAVRDLMIAATARSTGDNLVVADSDFQTDVLESKIRVTNLHDN</sequence>
<dbReference type="PANTHER" id="PTHR33653">
    <property type="entry name" value="RIBONUCLEASE VAPC2"/>
    <property type="match status" value="1"/>
</dbReference>
<keyword evidence="9" id="KW-1185">Reference proteome</keyword>
<keyword evidence="5" id="KW-0460">Magnesium</keyword>
<dbReference type="GO" id="GO:0004518">
    <property type="term" value="F:nuclease activity"/>
    <property type="evidence" value="ECO:0007669"/>
    <property type="project" value="UniProtKB-KW"/>
</dbReference>
<feature type="domain" description="PIN" evidence="7">
    <location>
        <begin position="3"/>
        <end position="115"/>
    </location>
</feature>
<dbReference type="AlphaFoldDB" id="A0A1N7H2X7"/>
<keyword evidence="3" id="KW-0479">Metal-binding</keyword>